<accession>A0A934J153</accession>
<dbReference type="EMBL" id="JAEKMH010000004">
    <property type="protein sequence ID" value="MBJ3786358.1"/>
    <property type="molecule type" value="Genomic_DNA"/>
</dbReference>
<comment type="caution">
    <text evidence="1">The sequence shown here is derived from an EMBL/GenBank/DDBJ whole genome shotgun (WGS) entry which is preliminary data.</text>
</comment>
<dbReference type="RefSeq" id="WP_198877550.1">
    <property type="nucleotide sequence ID" value="NZ_JAEKMH010000004.1"/>
</dbReference>
<gene>
    <name evidence="1" type="ORF">JEQ47_16655</name>
</gene>
<evidence type="ECO:0000313" key="1">
    <source>
        <dbReference type="EMBL" id="MBJ3786358.1"/>
    </source>
</evidence>
<proteinExistence type="predicted"/>
<organism evidence="1 2">
    <name type="scientific">Devosia sediminis</name>
    <dbReference type="NCBI Taxonomy" id="2798801"/>
    <lineage>
        <taxon>Bacteria</taxon>
        <taxon>Pseudomonadati</taxon>
        <taxon>Pseudomonadota</taxon>
        <taxon>Alphaproteobacteria</taxon>
        <taxon>Hyphomicrobiales</taxon>
        <taxon>Devosiaceae</taxon>
        <taxon>Devosia</taxon>
    </lineage>
</organism>
<name>A0A934J153_9HYPH</name>
<sequence>MPAAGTIIHALGPKLEVIWTCMHRAGKLRTPNLRGLAEAADINLQTLKSSRSKSSLTDVTAMKLSRFAGFDHGDHRWHDANISIGLRSLADKTYPGRDTVTAFRSMMHRLHDLGGTHVHLGTAGLRHLDTRLASFQVDASGQHSQEGEPAELLMTINLETSDEGGVRFGFRRVHVEMTLPAGKRVEVADRLGHRNPHRLKDAILTAVGGSMNPQWHLERDDDVLKGEYATTDRALGTLSRLDVGDAMVVKLSARITDGDVRVLEGGDDLSADQEAVIRALFQRSMAGVEDRGGWLTLALQNLEVKRGDD</sequence>
<keyword evidence="2" id="KW-1185">Reference proteome</keyword>
<dbReference type="Proteomes" id="UP000602124">
    <property type="component" value="Unassembled WGS sequence"/>
</dbReference>
<protein>
    <submittedName>
        <fullName evidence="1">Uncharacterized protein</fullName>
    </submittedName>
</protein>
<evidence type="ECO:0000313" key="2">
    <source>
        <dbReference type="Proteomes" id="UP000602124"/>
    </source>
</evidence>
<reference evidence="1" key="1">
    <citation type="submission" date="2020-12" db="EMBL/GenBank/DDBJ databases">
        <title>Devosia sp. MSA67 isolated from Mo River.</title>
        <authorList>
            <person name="Ma F."/>
            <person name="Zi Z."/>
        </authorList>
    </citation>
    <scope>NUCLEOTIDE SEQUENCE</scope>
    <source>
        <strain evidence="1">MSA67</strain>
    </source>
</reference>
<dbReference type="AlphaFoldDB" id="A0A934J153"/>